<dbReference type="STRING" id="1192034.CAP_3972"/>
<dbReference type="RefSeq" id="WP_044235454.1">
    <property type="nucleotide sequence ID" value="NZ_ASRX01000003.1"/>
</dbReference>
<name>A0A017TGM3_9BACT</name>
<protein>
    <submittedName>
        <fullName evidence="2">Uncharacterized protein</fullName>
    </submittedName>
</protein>
<dbReference type="OrthoDB" id="5517133at2"/>
<feature type="chain" id="PRO_5001496622" evidence="1">
    <location>
        <begin position="23"/>
        <end position="200"/>
    </location>
</feature>
<organism evidence="2 3">
    <name type="scientific">Chondromyces apiculatus DSM 436</name>
    <dbReference type="NCBI Taxonomy" id="1192034"/>
    <lineage>
        <taxon>Bacteria</taxon>
        <taxon>Pseudomonadati</taxon>
        <taxon>Myxococcota</taxon>
        <taxon>Polyangia</taxon>
        <taxon>Polyangiales</taxon>
        <taxon>Polyangiaceae</taxon>
        <taxon>Chondromyces</taxon>
    </lineage>
</organism>
<feature type="signal peptide" evidence="1">
    <location>
        <begin position="1"/>
        <end position="22"/>
    </location>
</feature>
<sequence>MSLLLIAALTAAVAASAGYAAARRRLSEDPYGLDDPPEPELVLNPDPFEGLPLRLGDVVQADREERWLAGVILARDRRDVIAAIFIAPEGTALHAVAAFAPPSKDLYWMTPVTVDIPFEPPATLEIGRVAMQRRSRVPVALEGRGQGVLDLASEGILALYDGGAGNVALVLGTGGRSLAWTGHRLEPGSYDRLGHGGDGH</sequence>
<evidence type="ECO:0000313" key="2">
    <source>
        <dbReference type="EMBL" id="EYF08443.1"/>
    </source>
</evidence>
<gene>
    <name evidence="2" type="ORF">CAP_3972</name>
</gene>
<evidence type="ECO:0000256" key="1">
    <source>
        <dbReference type="SAM" id="SignalP"/>
    </source>
</evidence>
<evidence type="ECO:0000313" key="3">
    <source>
        <dbReference type="Proteomes" id="UP000019678"/>
    </source>
</evidence>
<comment type="caution">
    <text evidence="2">The sequence shown here is derived from an EMBL/GenBank/DDBJ whole genome shotgun (WGS) entry which is preliminary data.</text>
</comment>
<keyword evidence="1" id="KW-0732">Signal</keyword>
<proteinExistence type="predicted"/>
<accession>A0A017TGM3</accession>
<dbReference type="EMBL" id="ASRX01000003">
    <property type="protein sequence ID" value="EYF08443.1"/>
    <property type="molecule type" value="Genomic_DNA"/>
</dbReference>
<dbReference type="Proteomes" id="UP000019678">
    <property type="component" value="Unassembled WGS sequence"/>
</dbReference>
<dbReference type="AlphaFoldDB" id="A0A017TGM3"/>
<keyword evidence="3" id="KW-1185">Reference proteome</keyword>
<reference evidence="2 3" key="1">
    <citation type="submission" date="2013-05" db="EMBL/GenBank/DDBJ databases">
        <title>Genome assembly of Chondromyces apiculatus DSM 436.</title>
        <authorList>
            <person name="Sharma G."/>
            <person name="Khatri I."/>
            <person name="Kaur C."/>
            <person name="Mayilraj S."/>
            <person name="Subramanian S."/>
        </authorList>
    </citation>
    <scope>NUCLEOTIDE SEQUENCE [LARGE SCALE GENOMIC DNA]</scope>
    <source>
        <strain evidence="2 3">DSM 436</strain>
    </source>
</reference>